<dbReference type="AlphaFoldDB" id="A0A5M4FDW5"/>
<name>A0A5M4FDW5_9ACTN</name>
<dbReference type="PANTHER" id="PTHR43319:SF3">
    <property type="entry name" value="BETA-LACTAMASE-RELATED DOMAIN-CONTAINING PROTEIN"/>
    <property type="match status" value="1"/>
</dbReference>
<dbReference type="Gene3D" id="3.40.710.10">
    <property type="entry name" value="DD-peptidase/beta-lactamase superfamily"/>
    <property type="match status" value="1"/>
</dbReference>
<dbReference type="InterPro" id="IPR001466">
    <property type="entry name" value="Beta-lactam-related"/>
</dbReference>
<evidence type="ECO:0000259" key="1">
    <source>
        <dbReference type="Pfam" id="PF00144"/>
    </source>
</evidence>
<dbReference type="Pfam" id="PF00144">
    <property type="entry name" value="Beta-lactamase"/>
    <property type="match status" value="1"/>
</dbReference>
<feature type="domain" description="Beta-lactamase-related" evidence="1">
    <location>
        <begin position="125"/>
        <end position="454"/>
    </location>
</feature>
<evidence type="ECO:0000313" key="2">
    <source>
        <dbReference type="EMBL" id="KAA1397464.1"/>
    </source>
</evidence>
<keyword evidence="3" id="KW-1185">Reference proteome</keyword>
<sequence>MRSDTILDNVVRDHPRESMISARVWGVRAARWFMSAVAGVRRLTGCWAMNSTPTRRRFCAIRSLSTANFLRIYFCSLLNINRSCKVLTVTALTQPPSPAGSAPDPLFTGTVAPGFQRVVDVAASNISAGDDLGFQLAVWHDGSFVVDVAAGHVDRDRTRLQSTHDLAMTFSVSKGVLGLCVALLVEDAALDLDRPVADYWPEFGAAGKESITVGCLLSHRAGLPAFERVMKIADLLDWDLCVSTLAAQAPVWEPGTRHGYHPITIGYLIGEVVHRISGLLPGEFFRQRIGNPLNLDAWFGVPDAELARVLPRLRLAPAFDDDGWRETLMASAPTFATRATTNPLLDDLDGPAIWQADIPAVSFVSNASSLARCYAIALGGPQQLISPETLHTVTSPVHDGPDHVLRDQASRFGGIFQMSSPRQPMLGPTSFGHDGYTGSIAFADPDSRTVVAYLGGRPELRPTPHSRVTRVLTAIREAL</sequence>
<dbReference type="OrthoDB" id="9809635at2"/>
<dbReference type="InterPro" id="IPR012338">
    <property type="entry name" value="Beta-lactam/transpept-like"/>
</dbReference>
<dbReference type="SUPFAM" id="SSF56601">
    <property type="entry name" value="beta-lactamase/transpeptidase-like"/>
    <property type="match status" value="1"/>
</dbReference>
<organism evidence="2 3">
    <name type="scientific">Aeromicrobium ginsengisoli</name>
    <dbReference type="NCBI Taxonomy" id="363867"/>
    <lineage>
        <taxon>Bacteria</taxon>
        <taxon>Bacillati</taxon>
        <taxon>Actinomycetota</taxon>
        <taxon>Actinomycetes</taxon>
        <taxon>Propionibacteriales</taxon>
        <taxon>Nocardioidaceae</taxon>
        <taxon>Aeromicrobium</taxon>
    </lineage>
</organism>
<protein>
    <submittedName>
        <fullName evidence="2">Beta-lactamase family protein</fullName>
    </submittedName>
</protein>
<dbReference type="EMBL" id="SDPQ02000002">
    <property type="protein sequence ID" value="KAA1397464.1"/>
    <property type="molecule type" value="Genomic_DNA"/>
</dbReference>
<reference evidence="2" key="1">
    <citation type="submission" date="2019-09" db="EMBL/GenBank/DDBJ databases">
        <authorList>
            <person name="Li J."/>
        </authorList>
    </citation>
    <scope>NUCLEOTIDE SEQUENCE [LARGE SCALE GENOMIC DNA]</scope>
    <source>
        <strain evidence="2">JCM 14732</strain>
    </source>
</reference>
<dbReference type="Proteomes" id="UP000380867">
    <property type="component" value="Unassembled WGS sequence"/>
</dbReference>
<proteinExistence type="predicted"/>
<comment type="caution">
    <text evidence="2">The sequence shown here is derived from an EMBL/GenBank/DDBJ whole genome shotgun (WGS) entry which is preliminary data.</text>
</comment>
<dbReference type="InterPro" id="IPR052907">
    <property type="entry name" value="Beta-lactamase/esterase"/>
</dbReference>
<gene>
    <name evidence="2" type="ORF">ESP70_008785</name>
</gene>
<accession>A0A5M4FDW5</accession>
<dbReference type="PANTHER" id="PTHR43319">
    <property type="entry name" value="BETA-LACTAMASE-RELATED"/>
    <property type="match status" value="1"/>
</dbReference>
<evidence type="ECO:0000313" key="3">
    <source>
        <dbReference type="Proteomes" id="UP000380867"/>
    </source>
</evidence>